<evidence type="ECO:0000313" key="9">
    <source>
        <dbReference type="EMBL" id="KTD57728.1"/>
    </source>
</evidence>
<dbReference type="InterPro" id="IPR029058">
    <property type="entry name" value="AB_hydrolase_fold"/>
</dbReference>
<dbReference type="FunFam" id="3.40.50.1820:FF:000002">
    <property type="entry name" value="S-formylglutathione hydrolase"/>
    <property type="match status" value="1"/>
</dbReference>
<feature type="active site" description="Charge relay system" evidence="7">
    <location>
        <position position="149"/>
    </location>
</feature>
<evidence type="ECO:0000256" key="4">
    <source>
        <dbReference type="ARBA" id="ARBA00022801"/>
    </source>
</evidence>
<dbReference type="GO" id="GO:0018738">
    <property type="term" value="F:S-formylglutathione hydrolase activity"/>
    <property type="evidence" value="ECO:0007669"/>
    <property type="project" value="UniProtKB-UniRule"/>
</dbReference>
<evidence type="ECO:0000256" key="3">
    <source>
        <dbReference type="ARBA" id="ARBA00022487"/>
    </source>
</evidence>
<dbReference type="GO" id="GO:0005829">
    <property type="term" value="C:cytosol"/>
    <property type="evidence" value="ECO:0007669"/>
    <property type="project" value="TreeGrafter"/>
</dbReference>
<evidence type="ECO:0000313" key="10">
    <source>
        <dbReference type="Proteomes" id="UP000054600"/>
    </source>
</evidence>
<evidence type="ECO:0000256" key="6">
    <source>
        <dbReference type="NCBIfam" id="TIGR02821"/>
    </source>
</evidence>
<evidence type="ECO:0000256" key="5">
    <source>
        <dbReference type="ARBA" id="ARBA00047590"/>
    </source>
</evidence>
<dbReference type="AlphaFoldDB" id="A0A0W0YLG7"/>
<comment type="similarity">
    <text evidence="1 8">Belongs to the esterase D family.</text>
</comment>
<sequence>MSFRLIETHRCFAGYQNVYAHFSESTQSDMRFALYLPPAAEQKPVPVLYWLSGLTCTEQNFITKAGAQRMAAELGLAIVAPDTSPRGVTEQEDSKRDNFGEGAGFYLDATQMPWKKHYRMYSYISRELPDFIAENFPVDKNRMGIFGHSMGGHGALTIGIRHPELFRSLSAFSPICAPTQAPWGQNAFQGYLGDKEQGWGVYDASQLIIKHPWPHGEILIDQGMADPFLEEQLKPELFVAACKEAHVPLQLRMHEQYGHNYYFIATFIEDHLRFHAKKLGVI</sequence>
<gene>
    <name evidence="9" type="primary">frmC</name>
    <name evidence="9" type="ORF">Lsha_2281</name>
</gene>
<evidence type="ECO:0000256" key="7">
    <source>
        <dbReference type="PIRSR" id="PIRSR614186-1"/>
    </source>
</evidence>
<dbReference type="Pfam" id="PF00756">
    <property type="entry name" value="Esterase"/>
    <property type="match status" value="1"/>
</dbReference>
<name>A0A0W0YLG7_9GAMM</name>
<feature type="active site" description="Charge relay system" evidence="7">
    <location>
        <position position="259"/>
    </location>
</feature>
<dbReference type="GO" id="GO:0046294">
    <property type="term" value="P:formaldehyde catabolic process"/>
    <property type="evidence" value="ECO:0007669"/>
    <property type="project" value="InterPro"/>
</dbReference>
<dbReference type="PANTHER" id="PTHR10061">
    <property type="entry name" value="S-FORMYLGLUTATHIONE HYDROLASE"/>
    <property type="match status" value="1"/>
</dbReference>
<dbReference type="RefSeq" id="WP_018577855.1">
    <property type="nucleotide sequence ID" value="NZ_KB892415.1"/>
</dbReference>
<dbReference type="InterPro" id="IPR014186">
    <property type="entry name" value="S-formylglutathione_hydrol"/>
</dbReference>
<evidence type="ECO:0000256" key="1">
    <source>
        <dbReference type="ARBA" id="ARBA00005622"/>
    </source>
</evidence>
<protein>
    <recommendedName>
        <fullName evidence="2 6">S-formylglutathione hydrolase</fullName>
        <ecNumber evidence="2 6">3.1.2.12</ecNumber>
    </recommendedName>
</protein>
<dbReference type="NCBIfam" id="TIGR02821">
    <property type="entry name" value="fghA_ester_D"/>
    <property type="match status" value="1"/>
</dbReference>
<evidence type="ECO:0000256" key="8">
    <source>
        <dbReference type="RuleBase" id="RU363068"/>
    </source>
</evidence>
<dbReference type="PANTHER" id="PTHR10061:SF0">
    <property type="entry name" value="S-FORMYLGLUTATHIONE HYDROLASE"/>
    <property type="match status" value="1"/>
</dbReference>
<dbReference type="InterPro" id="IPR000801">
    <property type="entry name" value="Esterase-like"/>
</dbReference>
<dbReference type="PATRIC" id="fig|1122169.6.peg.2627"/>
<dbReference type="STRING" id="1122169.Lsha_2281"/>
<evidence type="ECO:0000256" key="2">
    <source>
        <dbReference type="ARBA" id="ARBA00012479"/>
    </source>
</evidence>
<dbReference type="Proteomes" id="UP000054600">
    <property type="component" value="Unassembled WGS sequence"/>
</dbReference>
<keyword evidence="10" id="KW-1185">Reference proteome</keyword>
<feature type="active site" description="Charge relay system" evidence="7">
    <location>
        <position position="226"/>
    </location>
</feature>
<keyword evidence="4 8" id="KW-0378">Hydrolase</keyword>
<dbReference type="EC" id="3.1.2.12" evidence="2 6"/>
<accession>A0A0W0YLG7</accession>
<dbReference type="OrthoDB" id="9782200at2"/>
<reference evidence="9" key="1">
    <citation type="submission" date="2015-11" db="EMBL/GenBank/DDBJ databases">
        <title>Genomic analysis of 38 Legionella species identifies large and diverse effector repertoires.</title>
        <authorList>
            <person name="Burstein D."/>
            <person name="Amaro F."/>
            <person name="Zusman T."/>
            <person name="Lifshitz Z."/>
            <person name="Cohen O."/>
            <person name="Gilbert J.A."/>
            <person name="Pupko T."/>
            <person name="Shuman H.A."/>
            <person name="Segal G."/>
        </authorList>
    </citation>
    <scope>NUCLEOTIDE SEQUENCE [LARGE SCALE GENOMIC DNA]</scope>
    <source>
        <strain evidence="9">ATCC 49655</strain>
    </source>
</reference>
<dbReference type="EMBL" id="LNYW01000065">
    <property type="protein sequence ID" value="KTD57728.1"/>
    <property type="molecule type" value="Genomic_DNA"/>
</dbReference>
<dbReference type="eggNOG" id="COG0627">
    <property type="taxonomic scope" value="Bacteria"/>
</dbReference>
<comment type="catalytic activity">
    <reaction evidence="5 8">
        <text>S-formylglutathione + H2O = formate + glutathione + H(+)</text>
        <dbReference type="Rhea" id="RHEA:14961"/>
        <dbReference type="ChEBI" id="CHEBI:15377"/>
        <dbReference type="ChEBI" id="CHEBI:15378"/>
        <dbReference type="ChEBI" id="CHEBI:15740"/>
        <dbReference type="ChEBI" id="CHEBI:57688"/>
        <dbReference type="ChEBI" id="CHEBI:57925"/>
        <dbReference type="EC" id="3.1.2.12"/>
    </reaction>
</comment>
<comment type="caution">
    <text evidence="9">The sequence shown here is derived from an EMBL/GenBank/DDBJ whole genome shotgun (WGS) entry which is preliminary data.</text>
</comment>
<dbReference type="SUPFAM" id="SSF53474">
    <property type="entry name" value="alpha/beta-Hydrolases"/>
    <property type="match status" value="1"/>
</dbReference>
<proteinExistence type="inferred from homology"/>
<dbReference type="GO" id="GO:0052689">
    <property type="term" value="F:carboxylic ester hydrolase activity"/>
    <property type="evidence" value="ECO:0007669"/>
    <property type="project" value="UniProtKB-KW"/>
</dbReference>
<comment type="function">
    <text evidence="8">Serine hydrolase involved in the detoxification of formaldehyde.</text>
</comment>
<organism evidence="9 10">
    <name type="scientific">Legionella shakespearei DSM 23087</name>
    <dbReference type="NCBI Taxonomy" id="1122169"/>
    <lineage>
        <taxon>Bacteria</taxon>
        <taxon>Pseudomonadati</taxon>
        <taxon>Pseudomonadota</taxon>
        <taxon>Gammaproteobacteria</taxon>
        <taxon>Legionellales</taxon>
        <taxon>Legionellaceae</taxon>
        <taxon>Legionella</taxon>
    </lineage>
</organism>
<dbReference type="Gene3D" id="3.40.50.1820">
    <property type="entry name" value="alpha/beta hydrolase"/>
    <property type="match status" value="1"/>
</dbReference>
<keyword evidence="3 8" id="KW-0719">Serine esterase</keyword>